<feature type="region of interest" description="Disordered" evidence="1">
    <location>
        <begin position="150"/>
        <end position="181"/>
    </location>
</feature>
<feature type="compositionally biased region" description="Low complexity" evidence="1">
    <location>
        <begin position="1"/>
        <end position="17"/>
    </location>
</feature>
<name>A0A0R3TGZ4_RODNA</name>
<proteinExistence type="predicted"/>
<dbReference type="WBParaSite" id="HNAJ_0000633501-mRNA-1">
    <property type="protein sequence ID" value="HNAJ_0000633501-mRNA-1"/>
    <property type="gene ID" value="HNAJ_0000633501"/>
</dbReference>
<accession>A0A0R3TGZ4</accession>
<protein>
    <submittedName>
        <fullName evidence="2">Protein Shroom3</fullName>
    </submittedName>
</protein>
<sequence>LEKSSQSSSRRSGISGSRSKRPHWQYWGKGGIPNLLDPPSHEPYMPQKVFGPASIANSHPGNEWPAAHFAIVNRSLENITAQNNSTRVYEAMRQVDQPPPLPKSTDLPLTHSQVSMKENKDLENLLGSCDEDEVRMAGLPMRELYSRRLRKNLKETKPASAYSSNRRKSLAESFKSQLNKD</sequence>
<evidence type="ECO:0000313" key="2">
    <source>
        <dbReference type="WBParaSite" id="HNAJ_0000633501-mRNA-1"/>
    </source>
</evidence>
<reference evidence="2" key="1">
    <citation type="submission" date="2017-02" db="UniProtKB">
        <authorList>
            <consortium name="WormBaseParasite"/>
        </authorList>
    </citation>
    <scope>IDENTIFICATION</scope>
</reference>
<evidence type="ECO:0000256" key="1">
    <source>
        <dbReference type="SAM" id="MobiDB-lite"/>
    </source>
</evidence>
<feature type="region of interest" description="Disordered" evidence="1">
    <location>
        <begin position="1"/>
        <end position="40"/>
    </location>
</feature>
<organism evidence="2">
    <name type="scientific">Rodentolepis nana</name>
    <name type="common">Dwarf tapeworm</name>
    <name type="synonym">Hymenolepis nana</name>
    <dbReference type="NCBI Taxonomy" id="102285"/>
    <lineage>
        <taxon>Eukaryota</taxon>
        <taxon>Metazoa</taxon>
        <taxon>Spiralia</taxon>
        <taxon>Lophotrochozoa</taxon>
        <taxon>Platyhelminthes</taxon>
        <taxon>Cestoda</taxon>
        <taxon>Eucestoda</taxon>
        <taxon>Cyclophyllidea</taxon>
        <taxon>Hymenolepididae</taxon>
        <taxon>Rodentolepis</taxon>
    </lineage>
</organism>
<dbReference type="AlphaFoldDB" id="A0A0R3TGZ4"/>